<dbReference type="Proteomes" id="UP001142078">
    <property type="component" value="Unassembled WGS sequence"/>
</dbReference>
<protein>
    <submittedName>
        <fullName evidence="2">Flagellar hook-length control protein FliK</fullName>
    </submittedName>
</protein>
<dbReference type="Pfam" id="PF02120">
    <property type="entry name" value="Flg_hook"/>
    <property type="match status" value="1"/>
</dbReference>
<evidence type="ECO:0000259" key="1">
    <source>
        <dbReference type="Pfam" id="PF02120"/>
    </source>
</evidence>
<evidence type="ECO:0000313" key="2">
    <source>
        <dbReference type="EMBL" id="MCR2042770.1"/>
    </source>
</evidence>
<accession>A0A9X2MEZ2</accession>
<dbReference type="CDD" id="cd17470">
    <property type="entry name" value="T3SS_Flik_C"/>
    <property type="match status" value="1"/>
</dbReference>
<dbReference type="Gene3D" id="3.30.750.140">
    <property type="match status" value="1"/>
</dbReference>
<dbReference type="RefSeq" id="WP_042681717.1">
    <property type="nucleotide sequence ID" value="NZ_CABKTM010000043.1"/>
</dbReference>
<reference evidence="2" key="1">
    <citation type="submission" date="2022-07" db="EMBL/GenBank/DDBJ databases">
        <title>Enhanced cultured diversity of the mouse gut microbiota enables custom-made synthetic communities.</title>
        <authorList>
            <person name="Afrizal A."/>
        </authorList>
    </citation>
    <scope>NUCLEOTIDE SEQUENCE</scope>
    <source>
        <strain evidence="2">DSM 29482</strain>
    </source>
</reference>
<keyword evidence="2" id="KW-0282">Flagellum</keyword>
<dbReference type="OrthoDB" id="1708370at2"/>
<gene>
    <name evidence="2" type="ORF">NSA23_01440</name>
</gene>
<name>A0A9X2MEZ2_9FIRM</name>
<dbReference type="InterPro" id="IPR038610">
    <property type="entry name" value="FliK-like_C_sf"/>
</dbReference>
<dbReference type="EMBL" id="JANJZL010000001">
    <property type="protein sequence ID" value="MCR2042770.1"/>
    <property type="molecule type" value="Genomic_DNA"/>
</dbReference>
<keyword evidence="2" id="KW-0966">Cell projection</keyword>
<feature type="domain" description="Flagellar hook-length control protein-like C-terminal" evidence="1">
    <location>
        <begin position="318"/>
        <end position="398"/>
    </location>
</feature>
<proteinExistence type="predicted"/>
<keyword evidence="3" id="KW-1185">Reference proteome</keyword>
<dbReference type="AlphaFoldDB" id="A0A9X2MEZ2"/>
<comment type="caution">
    <text evidence="2">The sequence shown here is derived from an EMBL/GenBank/DDBJ whole genome shotgun (WGS) entry which is preliminary data.</text>
</comment>
<sequence>MKEINNMPKLKAANDFFIFKDKVETKDAEGDFSKDFFNCLEKINSKKEDKSIDKDDSTKNKKINRDIDGELNEINILLESIILSLNKIEIIADKEEFKKLDKDLFMVVKEEFQIQDEYYNSNDLNTEEIIENLLDNISNIEDIIYEIEEDIENKLSNKEENYLFNTRNIKENIGVIKKEILPQLEDRINIIKDIAFFEKINDEENKESSKTDLIFLEEKNIPENTSMSLYKALEAIEDATDELLEELLTEDSLELDEKDSPIDFEKVLEQDFSFYEVQEQSTLLSTKSDLVFNNKMESIENKVIENPKENVIKQVIDKAKFMLEDKKSEMQIKLKPEILGELLLKVEVEKGVVVAKAIVDNYRVKELIETNIIQLKEGLEEQGLDIKTFEVQVGNNSDFEKEERNDAFYKNKNKKLKLKKERISSLDNYEENTIFNDPILLNEFRLDLKA</sequence>
<organism evidence="2 3">
    <name type="scientific">Anaerosalibacter massiliensis</name>
    <dbReference type="NCBI Taxonomy" id="1347392"/>
    <lineage>
        <taxon>Bacteria</taxon>
        <taxon>Bacillati</taxon>
        <taxon>Bacillota</taxon>
        <taxon>Tissierellia</taxon>
        <taxon>Tissierellales</taxon>
        <taxon>Sporanaerobacteraceae</taxon>
        <taxon>Anaerosalibacter</taxon>
    </lineage>
</organism>
<evidence type="ECO:0000313" key="3">
    <source>
        <dbReference type="Proteomes" id="UP001142078"/>
    </source>
</evidence>
<dbReference type="InterPro" id="IPR021136">
    <property type="entry name" value="Flagellar_hook_control-like_C"/>
</dbReference>
<keyword evidence="2" id="KW-0969">Cilium</keyword>